<gene>
    <name evidence="1" type="ORF">TDIB3V08_LOCUS7767</name>
</gene>
<dbReference type="AlphaFoldDB" id="A0A7R8VN37"/>
<proteinExistence type="predicted"/>
<protein>
    <submittedName>
        <fullName evidence="1">Uncharacterized protein</fullName>
    </submittedName>
</protein>
<accession>A0A7R8VN37</accession>
<organism evidence="1">
    <name type="scientific">Timema douglasi</name>
    <name type="common">Walking stick</name>
    <dbReference type="NCBI Taxonomy" id="61478"/>
    <lineage>
        <taxon>Eukaryota</taxon>
        <taxon>Metazoa</taxon>
        <taxon>Ecdysozoa</taxon>
        <taxon>Arthropoda</taxon>
        <taxon>Hexapoda</taxon>
        <taxon>Insecta</taxon>
        <taxon>Pterygota</taxon>
        <taxon>Neoptera</taxon>
        <taxon>Polyneoptera</taxon>
        <taxon>Phasmatodea</taxon>
        <taxon>Timematodea</taxon>
        <taxon>Timematoidea</taxon>
        <taxon>Timematidae</taxon>
        <taxon>Timema</taxon>
    </lineage>
</organism>
<evidence type="ECO:0000313" key="1">
    <source>
        <dbReference type="EMBL" id="CAD7201571.1"/>
    </source>
</evidence>
<sequence>MENILWPCFGFYTGLTIHLCSGHPIDSHSIANYFRLLKLHCDIAKSPGQPWSFRAALQVADAGATAPESARRSVVMSPSTTRGMSHRSRAALPVPVTSLGLATPPRHMVGRLSMTRWAPSLISPRTLRPRVGLQLGSVNSGRDSIYRRDQTRRSKVSIFVSTDKKVQGLHICVCRLERLGKNILIQGNRTKRVDFKELDHPPVPLGVRTQVSVSIYHFYFHADADTFDPNATFLVPYLISVNIRIVRMGHGDVNHHRQSYEEPTLVPQSPVSVTWLRHEHTEHSVCFALVVTSRASRALCVFCSSGYVTSIQSTLCVSLRTSQWSPLEV</sequence>
<dbReference type="EMBL" id="OA568488">
    <property type="protein sequence ID" value="CAD7201571.1"/>
    <property type="molecule type" value="Genomic_DNA"/>
</dbReference>
<name>A0A7R8VN37_TIMDO</name>
<reference evidence="1" key="1">
    <citation type="submission" date="2020-11" db="EMBL/GenBank/DDBJ databases">
        <authorList>
            <person name="Tran Van P."/>
        </authorList>
    </citation>
    <scope>NUCLEOTIDE SEQUENCE</scope>
</reference>